<accession>A0ABV1B8D7</accession>
<evidence type="ECO:0000313" key="1">
    <source>
        <dbReference type="EMBL" id="MEQ2366664.1"/>
    </source>
</evidence>
<keyword evidence="2" id="KW-1185">Reference proteome</keyword>
<reference evidence="1 2" key="1">
    <citation type="submission" date="2024-03" db="EMBL/GenBank/DDBJ databases">
        <title>Human intestinal bacterial collection.</title>
        <authorList>
            <person name="Pauvert C."/>
            <person name="Hitch T.C.A."/>
            <person name="Clavel T."/>
        </authorList>
    </citation>
    <scope>NUCLEOTIDE SEQUENCE [LARGE SCALE GENOMIC DNA]</scope>
    <source>
        <strain evidence="1 2">CLA-AA-H190</strain>
    </source>
</reference>
<proteinExistence type="predicted"/>
<gene>
    <name evidence="1" type="ORF">WMO25_16490</name>
</gene>
<comment type="caution">
    <text evidence="1">The sequence shown here is derived from an EMBL/GenBank/DDBJ whole genome shotgun (WGS) entry which is preliminary data.</text>
</comment>
<feature type="non-terminal residue" evidence="1">
    <location>
        <position position="261"/>
    </location>
</feature>
<evidence type="ECO:0000313" key="2">
    <source>
        <dbReference type="Proteomes" id="UP001469749"/>
    </source>
</evidence>
<dbReference type="EMBL" id="JBBMEK010000323">
    <property type="protein sequence ID" value="MEQ2366664.1"/>
    <property type="molecule type" value="Genomic_DNA"/>
</dbReference>
<protein>
    <submittedName>
        <fullName evidence="1">Integrase</fullName>
    </submittedName>
</protein>
<organism evidence="1 2">
    <name type="scientific">Coprococcus intestinihominis</name>
    <dbReference type="NCBI Taxonomy" id="3133154"/>
    <lineage>
        <taxon>Bacteria</taxon>
        <taxon>Bacillati</taxon>
        <taxon>Bacillota</taxon>
        <taxon>Clostridia</taxon>
        <taxon>Lachnospirales</taxon>
        <taxon>Lachnospiraceae</taxon>
        <taxon>Coprococcus</taxon>
    </lineage>
</organism>
<dbReference type="Proteomes" id="UP001469749">
    <property type="component" value="Unassembled WGS sequence"/>
</dbReference>
<name>A0ABV1B8D7_9FIRM</name>
<sequence length="261" mass="31368">MKGNINVISYDCYQQATEKQLEGLKWKENRVYYISEILNEKIQDEIYGYIDDRCRRLSLSTVVNDIYRFDLLKEFLNEKCTSCSSITDKKWEELERTYKAFLYKKGLALYVRRNRPDRRSVEQQSSAQVSFLKMYYEYVVKSKTADIPENEKDVWDMRKLDIVPRSNPIRGRYRLDFREIRQKEFKEIIKRILYSHCQTKAMGSIKGELRGFRRFAGFMYDRFPEVRHFTEISRDMIEDYLVYIKTDTGLTSVSYTTELSV</sequence>